<dbReference type="Proteomes" id="UP001575105">
    <property type="component" value="Unassembled WGS sequence"/>
</dbReference>
<evidence type="ECO:0000259" key="8">
    <source>
        <dbReference type="Pfam" id="PF00185"/>
    </source>
</evidence>
<evidence type="ECO:0000256" key="3">
    <source>
        <dbReference type="ARBA" id="ARBA00022679"/>
    </source>
</evidence>
<evidence type="ECO:0000256" key="5">
    <source>
        <dbReference type="ARBA" id="ARBA00043884"/>
    </source>
</evidence>
<dbReference type="PANTHER" id="PTHR45753">
    <property type="entry name" value="ORNITHINE CARBAMOYLTRANSFERASE, MITOCHONDRIAL"/>
    <property type="match status" value="1"/>
</dbReference>
<dbReference type="HAMAP" id="MF_00001">
    <property type="entry name" value="Asp_carb_tr"/>
    <property type="match status" value="1"/>
</dbReference>
<comment type="catalytic activity">
    <reaction evidence="6 7">
        <text>carbamoyl phosphate + L-aspartate = N-carbamoyl-L-aspartate + phosphate + H(+)</text>
        <dbReference type="Rhea" id="RHEA:20013"/>
        <dbReference type="ChEBI" id="CHEBI:15378"/>
        <dbReference type="ChEBI" id="CHEBI:29991"/>
        <dbReference type="ChEBI" id="CHEBI:32814"/>
        <dbReference type="ChEBI" id="CHEBI:43474"/>
        <dbReference type="ChEBI" id="CHEBI:58228"/>
        <dbReference type="EC" id="2.1.3.2"/>
    </reaction>
</comment>
<comment type="caution">
    <text evidence="10">The sequence shown here is derived from an EMBL/GenBank/DDBJ whole genome shotgun (WGS) entry which is preliminary data.</text>
</comment>
<comment type="subunit">
    <text evidence="7">Heterododecamer (2C3:3R2) of six catalytic PyrB chains organized as two trimers (C3), and six regulatory PyrI chains organized as three dimers (R2).</text>
</comment>
<dbReference type="InterPro" id="IPR006130">
    <property type="entry name" value="Asp/Orn_carbamoylTrfase"/>
</dbReference>
<feature type="domain" description="Aspartate/ornithine carbamoyltransferase Asp/Orn-binding" evidence="8">
    <location>
        <begin position="167"/>
        <end position="312"/>
    </location>
</feature>
<feature type="domain" description="Aspartate/ornithine carbamoyltransferase carbamoyl-P binding" evidence="9">
    <location>
        <begin position="12"/>
        <end position="154"/>
    </location>
</feature>
<feature type="binding site" evidence="7">
    <location>
        <position position="65"/>
    </location>
    <ligand>
        <name>carbamoyl phosphate</name>
        <dbReference type="ChEBI" id="CHEBI:58228"/>
    </ligand>
</feature>
<feature type="binding site" evidence="7">
    <location>
        <position position="92"/>
    </location>
    <ligand>
        <name>L-aspartate</name>
        <dbReference type="ChEBI" id="CHEBI:29991"/>
    </ligand>
</feature>
<evidence type="ECO:0000256" key="2">
    <source>
        <dbReference type="ARBA" id="ARBA00008896"/>
    </source>
</evidence>
<dbReference type="InterPro" id="IPR006132">
    <property type="entry name" value="Asp/Orn_carbamoyltranf_P-bd"/>
</dbReference>
<evidence type="ECO:0000259" key="9">
    <source>
        <dbReference type="Pfam" id="PF02729"/>
    </source>
</evidence>
<dbReference type="GO" id="GO:0004070">
    <property type="term" value="F:aspartate carbamoyltransferase activity"/>
    <property type="evidence" value="ECO:0007669"/>
    <property type="project" value="UniProtKB-EC"/>
</dbReference>
<proteinExistence type="inferred from homology"/>
<comment type="function">
    <text evidence="5 7">Catalyzes the condensation of carbamoyl phosphate and aspartate to form carbamoyl aspartate and inorganic phosphate, the committed step in the de novo pyrimidine nucleotide biosynthesis pathway.</text>
</comment>
<feature type="binding site" evidence="7">
    <location>
        <position position="234"/>
    </location>
    <ligand>
        <name>L-aspartate</name>
        <dbReference type="ChEBI" id="CHEBI:29991"/>
    </ligand>
</feature>
<feature type="binding site" evidence="7">
    <location>
        <position position="275"/>
    </location>
    <ligand>
        <name>carbamoyl phosphate</name>
        <dbReference type="ChEBI" id="CHEBI:58228"/>
    </ligand>
</feature>
<keyword evidence="3 7" id="KW-0808">Transferase</keyword>
<feature type="binding site" evidence="7">
    <location>
        <position position="114"/>
    </location>
    <ligand>
        <name>carbamoyl phosphate</name>
        <dbReference type="ChEBI" id="CHEBI:58228"/>
    </ligand>
</feature>
<feature type="binding site" evidence="7">
    <location>
        <position position="142"/>
    </location>
    <ligand>
        <name>carbamoyl phosphate</name>
        <dbReference type="ChEBI" id="CHEBI:58228"/>
    </ligand>
</feature>
<dbReference type="PRINTS" id="PR00101">
    <property type="entry name" value="ATCASE"/>
</dbReference>
<dbReference type="NCBIfam" id="NF002032">
    <property type="entry name" value="PRK00856.1"/>
    <property type="match status" value="1"/>
</dbReference>
<evidence type="ECO:0000256" key="1">
    <source>
        <dbReference type="ARBA" id="ARBA00004852"/>
    </source>
</evidence>
<evidence type="ECO:0000256" key="7">
    <source>
        <dbReference type="HAMAP-Rule" id="MF_00001"/>
    </source>
</evidence>
<keyword evidence="11" id="KW-1185">Reference proteome</keyword>
<dbReference type="Gene3D" id="3.40.50.1370">
    <property type="entry name" value="Aspartate/ornithine carbamoyltransferase"/>
    <property type="match status" value="2"/>
</dbReference>
<evidence type="ECO:0000256" key="4">
    <source>
        <dbReference type="ARBA" id="ARBA00022975"/>
    </source>
</evidence>
<evidence type="ECO:0000313" key="11">
    <source>
        <dbReference type="Proteomes" id="UP001575105"/>
    </source>
</evidence>
<name>A0ABV4U144_9BACT</name>
<dbReference type="Pfam" id="PF02729">
    <property type="entry name" value="OTCace_N"/>
    <property type="match status" value="1"/>
</dbReference>
<feature type="binding site" evidence="7">
    <location>
        <position position="180"/>
    </location>
    <ligand>
        <name>L-aspartate</name>
        <dbReference type="ChEBI" id="CHEBI:29991"/>
    </ligand>
</feature>
<dbReference type="EC" id="2.1.3.2" evidence="7"/>
<dbReference type="SUPFAM" id="SSF53671">
    <property type="entry name" value="Aspartate/ornithine carbamoyltransferase"/>
    <property type="match status" value="1"/>
</dbReference>
<keyword evidence="4 7" id="KW-0665">Pyrimidine biosynthesis</keyword>
<dbReference type="PROSITE" id="PS00097">
    <property type="entry name" value="CARBAMOYLTRANSFERASE"/>
    <property type="match status" value="1"/>
</dbReference>
<dbReference type="InterPro" id="IPR002082">
    <property type="entry name" value="Asp_carbamoyltransf"/>
</dbReference>
<protein>
    <recommendedName>
        <fullName evidence="7">Aspartate carbamoyltransferase</fullName>
        <ecNumber evidence="7">2.1.3.2</ecNumber>
    </recommendedName>
    <alternativeName>
        <fullName evidence="7">Aspartate transcarbamylase</fullName>
        <shortName evidence="7">ATCase</shortName>
    </alternativeName>
</protein>
<organism evidence="10 11">
    <name type="scientific">Natronomicrosphaera hydrolytica</name>
    <dbReference type="NCBI Taxonomy" id="3242702"/>
    <lineage>
        <taxon>Bacteria</taxon>
        <taxon>Pseudomonadati</taxon>
        <taxon>Planctomycetota</taxon>
        <taxon>Phycisphaerae</taxon>
        <taxon>Phycisphaerales</taxon>
        <taxon>Phycisphaeraceae</taxon>
        <taxon>Natronomicrosphaera</taxon>
    </lineage>
</organism>
<feature type="binding site" evidence="7">
    <location>
        <position position="64"/>
    </location>
    <ligand>
        <name>carbamoyl phosphate</name>
        <dbReference type="ChEBI" id="CHEBI:58228"/>
    </ligand>
</feature>
<comment type="similarity">
    <text evidence="2 7">Belongs to the aspartate/ornithine carbamoyltransferase superfamily. ATCase family.</text>
</comment>
<accession>A0ABV4U144</accession>
<dbReference type="Pfam" id="PF00185">
    <property type="entry name" value="OTCace"/>
    <property type="match status" value="1"/>
</dbReference>
<dbReference type="EMBL" id="JBGUBD010000002">
    <property type="protein sequence ID" value="MFA9477315.1"/>
    <property type="molecule type" value="Genomic_DNA"/>
</dbReference>
<sequence length="316" mass="34322">MNQSDAYPWTHRHLLGLEALPPEDIRHLLATARGFEQVSTRSVKKVPALRGKVVVNLFFEDSTRTRASFHLAASRLSADVLDFSGKGSSTSKGETLRDTGRTIEAMGVDAIVVRHHLSGAAAQLARSVDCSVINGGDGQHEHPTQGLLDAYTIAKRFDRLDTFDLTGLTVAIVGDIAHSRVARSNVHCLTKLGAEVILVGPPTLLPTSFREMGCEISHSLDDVLPRINVVNMLRVQFERLKSPAFPSVREYAATFGLSQRRLAKARDDILVMHPGPMNRGLEIESAVADGPNSAILQQVTHGLAVRMAVLFLVTAV</sequence>
<reference evidence="10 11" key="1">
    <citation type="submission" date="2024-08" db="EMBL/GenBank/DDBJ databases">
        <title>Whole-genome sequencing of halo(alkali)philic microorganisms from hypersaline lakes.</title>
        <authorList>
            <person name="Sorokin D.Y."/>
            <person name="Merkel A.Y."/>
            <person name="Messina E."/>
            <person name="Yakimov M."/>
        </authorList>
    </citation>
    <scope>NUCLEOTIDE SEQUENCE [LARGE SCALE GENOMIC DNA]</scope>
    <source>
        <strain evidence="10 11">AB-hyl4</strain>
    </source>
</reference>
<dbReference type="InterPro" id="IPR036901">
    <property type="entry name" value="Asp/Orn_carbamoylTrfase_sf"/>
</dbReference>
<comment type="pathway">
    <text evidence="1 7">Pyrimidine metabolism; UMP biosynthesis via de novo pathway; (S)-dihydroorotate from bicarbonate: step 2/3.</text>
</comment>
<gene>
    <name evidence="7" type="primary">pyrB</name>
    <name evidence="10" type="ORF">ACERK3_03290</name>
</gene>
<evidence type="ECO:0000256" key="6">
    <source>
        <dbReference type="ARBA" id="ARBA00048859"/>
    </source>
</evidence>
<feature type="binding site" evidence="7">
    <location>
        <position position="276"/>
    </location>
    <ligand>
        <name>carbamoyl phosphate</name>
        <dbReference type="ChEBI" id="CHEBI:58228"/>
    </ligand>
</feature>
<feature type="binding site" evidence="7">
    <location>
        <position position="145"/>
    </location>
    <ligand>
        <name>carbamoyl phosphate</name>
        <dbReference type="ChEBI" id="CHEBI:58228"/>
    </ligand>
</feature>
<evidence type="ECO:0000313" key="10">
    <source>
        <dbReference type="EMBL" id="MFA9477315.1"/>
    </source>
</evidence>
<dbReference type="PANTHER" id="PTHR45753:SF6">
    <property type="entry name" value="ASPARTATE CARBAMOYLTRANSFERASE"/>
    <property type="match status" value="1"/>
</dbReference>
<dbReference type="NCBIfam" id="TIGR00670">
    <property type="entry name" value="asp_carb_tr"/>
    <property type="match status" value="1"/>
</dbReference>
<dbReference type="PRINTS" id="PR00100">
    <property type="entry name" value="AOTCASE"/>
</dbReference>
<dbReference type="InterPro" id="IPR006131">
    <property type="entry name" value="Asp_carbamoyltransf_Asp/Orn-bd"/>
</dbReference>
<dbReference type="RefSeq" id="WP_425344240.1">
    <property type="nucleotide sequence ID" value="NZ_JBGUBD010000002.1"/>
</dbReference>